<organism evidence="2 3">
    <name type="scientific">Strongylus vulgaris</name>
    <name type="common">Blood worm</name>
    <dbReference type="NCBI Taxonomy" id="40348"/>
    <lineage>
        <taxon>Eukaryota</taxon>
        <taxon>Metazoa</taxon>
        <taxon>Ecdysozoa</taxon>
        <taxon>Nematoda</taxon>
        <taxon>Chromadorea</taxon>
        <taxon>Rhabditida</taxon>
        <taxon>Rhabditina</taxon>
        <taxon>Rhabditomorpha</taxon>
        <taxon>Strongyloidea</taxon>
        <taxon>Strongylidae</taxon>
        <taxon>Strongylus</taxon>
    </lineage>
</organism>
<evidence type="ECO:0000313" key="3">
    <source>
        <dbReference type="Proteomes" id="UP000270094"/>
    </source>
</evidence>
<evidence type="ECO:0000313" key="2">
    <source>
        <dbReference type="EMBL" id="VDM66913.1"/>
    </source>
</evidence>
<dbReference type="PANTHER" id="PTHR24020">
    <property type="entry name" value="COLLAGEN ALPHA"/>
    <property type="match status" value="1"/>
</dbReference>
<dbReference type="Gene3D" id="3.40.50.410">
    <property type="entry name" value="von Willebrand factor, type A domain"/>
    <property type="match status" value="1"/>
</dbReference>
<sequence>MALLTYSGQTFLHFKFNSREFGNNTAVIDHLRTLRPIKGTTSTDLALRDTFALLKSHEPNDGTRANVPKMVIILTDGHSARSPKEIADAMRAEGITIVAVSVTPRPYVDEAELLEIAGDQSRVFIPRNIHEFETELMKHVGFGCEGLELGPDA</sequence>
<dbReference type="EMBL" id="UYYB01004060">
    <property type="protein sequence ID" value="VDM66913.1"/>
    <property type="molecule type" value="Genomic_DNA"/>
</dbReference>
<dbReference type="PROSITE" id="PS50234">
    <property type="entry name" value="VWFA"/>
    <property type="match status" value="1"/>
</dbReference>
<dbReference type="InterPro" id="IPR002035">
    <property type="entry name" value="VWF_A"/>
</dbReference>
<dbReference type="OrthoDB" id="6022609at2759"/>
<evidence type="ECO:0000259" key="1">
    <source>
        <dbReference type="PROSITE" id="PS50234"/>
    </source>
</evidence>
<dbReference type="PANTHER" id="PTHR24020:SF84">
    <property type="entry name" value="VWFA DOMAIN-CONTAINING PROTEIN"/>
    <property type="match status" value="1"/>
</dbReference>
<protein>
    <recommendedName>
        <fullName evidence="1">VWFA domain-containing protein</fullName>
    </recommendedName>
</protein>
<reference evidence="2 3" key="1">
    <citation type="submission" date="2018-11" db="EMBL/GenBank/DDBJ databases">
        <authorList>
            <consortium name="Pathogen Informatics"/>
        </authorList>
    </citation>
    <scope>NUCLEOTIDE SEQUENCE [LARGE SCALE GENOMIC DNA]</scope>
</reference>
<keyword evidence="3" id="KW-1185">Reference proteome</keyword>
<gene>
    <name evidence="2" type="ORF">SVUK_LOCUS1911</name>
</gene>
<dbReference type="Proteomes" id="UP000270094">
    <property type="component" value="Unassembled WGS sequence"/>
</dbReference>
<dbReference type="SUPFAM" id="SSF53300">
    <property type="entry name" value="vWA-like"/>
    <property type="match status" value="1"/>
</dbReference>
<dbReference type="InterPro" id="IPR050525">
    <property type="entry name" value="ECM_Assembly_Org"/>
</dbReference>
<dbReference type="Pfam" id="PF00092">
    <property type="entry name" value="VWA"/>
    <property type="match status" value="1"/>
</dbReference>
<proteinExistence type="predicted"/>
<name>A0A3P7IGC2_STRVU</name>
<dbReference type="InterPro" id="IPR036465">
    <property type="entry name" value="vWFA_dom_sf"/>
</dbReference>
<accession>A0A3P7IGC2</accession>
<dbReference type="AlphaFoldDB" id="A0A3P7IGC2"/>
<feature type="non-terminal residue" evidence="2">
    <location>
        <position position="153"/>
    </location>
</feature>
<feature type="domain" description="VWFA" evidence="1">
    <location>
        <begin position="1"/>
        <end position="140"/>
    </location>
</feature>